<accession>A0A9D1RE00</accession>
<sequence>MKFDEFVTEVQNKYPGYVGIDHIDLDIDEAMHIEGDGDVIYENNDYVVGKYVHALRLYKPGSDEPETVKFCVYGIGSKLYTDLDDYELSDYICFDFLLDW</sequence>
<gene>
    <name evidence="1" type="ORF">IAA48_00420</name>
</gene>
<protein>
    <submittedName>
        <fullName evidence="1">Uncharacterized protein</fullName>
    </submittedName>
</protein>
<organism evidence="1 2">
    <name type="scientific">Candidatus Eubacterium faecipullorum</name>
    <dbReference type="NCBI Taxonomy" id="2838571"/>
    <lineage>
        <taxon>Bacteria</taxon>
        <taxon>Bacillati</taxon>
        <taxon>Bacillota</taxon>
        <taxon>Clostridia</taxon>
        <taxon>Eubacteriales</taxon>
        <taxon>Eubacteriaceae</taxon>
        <taxon>Eubacterium</taxon>
    </lineage>
</organism>
<evidence type="ECO:0000313" key="2">
    <source>
        <dbReference type="Proteomes" id="UP000824205"/>
    </source>
</evidence>
<comment type="caution">
    <text evidence="1">The sequence shown here is derived from an EMBL/GenBank/DDBJ whole genome shotgun (WGS) entry which is preliminary data.</text>
</comment>
<dbReference type="EMBL" id="DXGE01000001">
    <property type="protein sequence ID" value="HIW84937.1"/>
    <property type="molecule type" value="Genomic_DNA"/>
</dbReference>
<proteinExistence type="predicted"/>
<reference evidence="1" key="1">
    <citation type="journal article" date="2021" name="PeerJ">
        <title>Extensive microbial diversity within the chicken gut microbiome revealed by metagenomics and culture.</title>
        <authorList>
            <person name="Gilroy R."/>
            <person name="Ravi A."/>
            <person name="Getino M."/>
            <person name="Pursley I."/>
            <person name="Horton D.L."/>
            <person name="Alikhan N.F."/>
            <person name="Baker D."/>
            <person name="Gharbi K."/>
            <person name="Hall N."/>
            <person name="Watson M."/>
            <person name="Adriaenssens E.M."/>
            <person name="Foster-Nyarko E."/>
            <person name="Jarju S."/>
            <person name="Secka A."/>
            <person name="Antonio M."/>
            <person name="Oren A."/>
            <person name="Chaudhuri R.R."/>
            <person name="La Ragione R."/>
            <person name="Hildebrand F."/>
            <person name="Pallen M.J."/>
        </authorList>
    </citation>
    <scope>NUCLEOTIDE SEQUENCE</scope>
    <source>
        <strain evidence="1">421</strain>
    </source>
</reference>
<name>A0A9D1RE00_9FIRM</name>
<dbReference type="Proteomes" id="UP000824205">
    <property type="component" value="Unassembled WGS sequence"/>
</dbReference>
<reference evidence="1" key="2">
    <citation type="submission" date="2021-04" db="EMBL/GenBank/DDBJ databases">
        <authorList>
            <person name="Gilroy R."/>
        </authorList>
    </citation>
    <scope>NUCLEOTIDE SEQUENCE</scope>
    <source>
        <strain evidence="1">421</strain>
    </source>
</reference>
<dbReference type="AlphaFoldDB" id="A0A9D1RE00"/>
<evidence type="ECO:0000313" key="1">
    <source>
        <dbReference type="EMBL" id="HIW84937.1"/>
    </source>
</evidence>